<name>B6JYU8_SCHJY</name>
<dbReference type="EMBL" id="KE651168">
    <property type="protein sequence ID" value="EEB06716.1"/>
    <property type="molecule type" value="Genomic_DNA"/>
</dbReference>
<evidence type="ECO:0000256" key="7">
    <source>
        <dbReference type="ARBA" id="ARBA00022807"/>
    </source>
</evidence>
<evidence type="ECO:0000256" key="4">
    <source>
        <dbReference type="ARBA" id="ARBA00022771"/>
    </source>
</evidence>
<comment type="subcellular location">
    <subcellularLocation>
        <location evidence="9">Cytoplasm</location>
    </subcellularLocation>
</comment>
<dbReference type="MEROPS" id="C85.007"/>
<dbReference type="EC" id="3.4.19.12" evidence="9"/>
<keyword evidence="3" id="KW-0479">Metal-binding</keyword>
<dbReference type="Gene3D" id="3.90.70.80">
    <property type="match status" value="1"/>
</dbReference>
<dbReference type="AlphaFoldDB" id="B6JYU8"/>
<evidence type="ECO:0000256" key="9">
    <source>
        <dbReference type="RuleBase" id="RU367104"/>
    </source>
</evidence>
<dbReference type="Proteomes" id="UP000001744">
    <property type="component" value="Unassembled WGS sequence"/>
</dbReference>
<evidence type="ECO:0000313" key="13">
    <source>
        <dbReference type="JaponicusDB" id="SJAG_01768"/>
    </source>
</evidence>
<dbReference type="JaponicusDB" id="SJAG_01768">
    <property type="gene designation" value="otu1"/>
</dbReference>
<dbReference type="SUPFAM" id="SSF54001">
    <property type="entry name" value="Cysteine proteinases"/>
    <property type="match status" value="1"/>
</dbReference>
<proteinExistence type="predicted"/>
<comment type="function">
    <text evidence="9">Hydrolase that can remove conjugated ubiquitin from proteins and may therefore play an important regulatory role at the level of protein turnover by preventing degradation.</text>
</comment>
<evidence type="ECO:0000256" key="6">
    <source>
        <dbReference type="ARBA" id="ARBA00022801"/>
    </source>
</evidence>
<evidence type="ECO:0000313" key="12">
    <source>
        <dbReference type="EMBL" id="EEB06716.1"/>
    </source>
</evidence>
<keyword evidence="6 9" id="KW-0378">Hydrolase</keyword>
<keyword evidence="9" id="KW-0963">Cytoplasm</keyword>
<dbReference type="InterPro" id="IPR003323">
    <property type="entry name" value="OTU_dom"/>
</dbReference>
<keyword evidence="2 12" id="KW-0645">Protease</keyword>
<dbReference type="InterPro" id="IPR048857">
    <property type="entry name" value="OTU1_Ubl"/>
</dbReference>
<gene>
    <name evidence="13" type="primary">otu1</name>
    <name evidence="12" type="ORF">SJAG_01768</name>
</gene>
<reference evidence="12 14" key="1">
    <citation type="journal article" date="2011" name="Science">
        <title>Comparative functional genomics of the fission yeasts.</title>
        <authorList>
            <person name="Rhind N."/>
            <person name="Chen Z."/>
            <person name="Yassour M."/>
            <person name="Thompson D.A."/>
            <person name="Haas B.J."/>
            <person name="Habib N."/>
            <person name="Wapinski I."/>
            <person name="Roy S."/>
            <person name="Lin M.F."/>
            <person name="Heiman D.I."/>
            <person name="Young S.K."/>
            <person name="Furuya K."/>
            <person name="Guo Y."/>
            <person name="Pidoux A."/>
            <person name="Chen H.M."/>
            <person name="Robbertse B."/>
            <person name="Goldberg J.M."/>
            <person name="Aoki K."/>
            <person name="Bayne E.H."/>
            <person name="Berlin A.M."/>
            <person name="Desjardins C.A."/>
            <person name="Dobbs E."/>
            <person name="Dukaj L."/>
            <person name="Fan L."/>
            <person name="FitzGerald M.G."/>
            <person name="French C."/>
            <person name="Gujja S."/>
            <person name="Hansen K."/>
            <person name="Keifenheim D."/>
            <person name="Levin J.Z."/>
            <person name="Mosher R.A."/>
            <person name="Mueller C.A."/>
            <person name="Pfiffner J."/>
            <person name="Priest M."/>
            <person name="Russ C."/>
            <person name="Smialowska A."/>
            <person name="Swoboda P."/>
            <person name="Sykes S.M."/>
            <person name="Vaughn M."/>
            <person name="Vengrova S."/>
            <person name="Yoder R."/>
            <person name="Zeng Q."/>
            <person name="Allshire R."/>
            <person name="Baulcombe D."/>
            <person name="Birren B.W."/>
            <person name="Brown W."/>
            <person name="Ekwall K."/>
            <person name="Kellis M."/>
            <person name="Leatherwood J."/>
            <person name="Levin H."/>
            <person name="Margalit H."/>
            <person name="Martienssen R."/>
            <person name="Nieduszynski C.A."/>
            <person name="Spatafora J.W."/>
            <person name="Friedman N."/>
            <person name="Dalgaard J.Z."/>
            <person name="Baumann P."/>
            <person name="Niki H."/>
            <person name="Regev A."/>
            <person name="Nusbaum C."/>
        </authorList>
    </citation>
    <scope>NUCLEOTIDE SEQUENCE [LARGE SCALE GENOMIC DNA]</scope>
    <source>
        <strain evidence="14">yFS275 / FY16936</strain>
    </source>
</reference>
<dbReference type="InterPro" id="IPR057766">
    <property type="entry name" value="Znf-C2H2_OTU1-like_C"/>
</dbReference>
<sequence>MTSIRIRLKCGPKSEILSLPADSTAAALFHEINQRFSIPSECVSLKIGFPPKEVSFTSNSALISSLISSGQQVLVEEKSKPKTTEFSGFQTAAALENQSKLGTLTTPATNEYSQSSTSPAPNASDSLYQAPAPNPNDPPYVQTPEGDLVLRIMPDDNSCLFRALATPLGVQPFDLRKIVAETILSDPFTYSEAVLGKAPQNYAAWIQKESSWGGYIELSILSKHFDVEFCSADVQTGRIDSYNSNPLTGQRIWIMYSGIHYDLAAIAPILWDTSADIMFFDCKNTEMESFVKQLAALLRQKHYYTDTGSFSIRCNTCGTGLKGEKEASAHAMQTGHTQFGEF</sequence>
<dbReference type="PROSITE" id="PS50802">
    <property type="entry name" value="OTU"/>
    <property type="match status" value="1"/>
</dbReference>
<keyword evidence="5 9" id="KW-0833">Ubl conjugation pathway</keyword>
<dbReference type="VEuPathDB" id="FungiDB:SJAG_01768"/>
<dbReference type="GO" id="GO:0005737">
    <property type="term" value="C:cytoplasm"/>
    <property type="evidence" value="ECO:0007669"/>
    <property type="project" value="UniProtKB-SubCell"/>
</dbReference>
<feature type="region of interest" description="Disordered" evidence="10">
    <location>
        <begin position="105"/>
        <end position="138"/>
    </location>
</feature>
<dbReference type="InterPro" id="IPR038765">
    <property type="entry name" value="Papain-like_cys_pep_sf"/>
</dbReference>
<dbReference type="PANTHER" id="PTHR13312:SF0">
    <property type="entry name" value="UBIQUITIN THIOESTERASE OTU1"/>
    <property type="match status" value="1"/>
</dbReference>
<evidence type="ECO:0000313" key="14">
    <source>
        <dbReference type="Proteomes" id="UP000001744"/>
    </source>
</evidence>
<feature type="domain" description="OTU" evidence="11">
    <location>
        <begin position="148"/>
        <end position="267"/>
    </location>
</feature>
<dbReference type="RefSeq" id="XP_002173009.1">
    <property type="nucleotide sequence ID" value="XM_002172973.1"/>
</dbReference>
<dbReference type="Gene3D" id="3.10.20.90">
    <property type="entry name" value="Phosphatidylinositol 3-kinase Catalytic Subunit, Chain A, domain 1"/>
    <property type="match status" value="1"/>
</dbReference>
<evidence type="ECO:0000256" key="3">
    <source>
        <dbReference type="ARBA" id="ARBA00022723"/>
    </source>
</evidence>
<dbReference type="GO" id="GO:0030968">
    <property type="term" value="P:endoplasmic reticulum unfolded protein response"/>
    <property type="evidence" value="ECO:0000318"/>
    <property type="project" value="GO_Central"/>
</dbReference>
<protein>
    <recommendedName>
        <fullName evidence="9">Ubiquitin thioesterase OTU</fullName>
        <ecNumber evidence="9">3.4.19.12</ecNumber>
    </recommendedName>
</protein>
<keyword evidence="14" id="KW-1185">Reference proteome</keyword>
<keyword evidence="7 9" id="KW-0788">Thiol protease</keyword>
<dbReference type="HOGENOM" id="CLU_049327_0_0_1"/>
<evidence type="ECO:0000259" key="11">
    <source>
        <dbReference type="PROSITE" id="PS50802"/>
    </source>
</evidence>
<accession>B6JYU8</accession>
<feature type="compositionally biased region" description="Polar residues" evidence="10">
    <location>
        <begin position="105"/>
        <end position="127"/>
    </location>
</feature>
<dbReference type="eggNOG" id="KOG3288">
    <property type="taxonomic scope" value="Eukaryota"/>
</dbReference>
<evidence type="ECO:0000256" key="5">
    <source>
        <dbReference type="ARBA" id="ARBA00022786"/>
    </source>
</evidence>
<evidence type="ECO:0000256" key="1">
    <source>
        <dbReference type="ARBA" id="ARBA00000707"/>
    </source>
</evidence>
<dbReference type="Pfam" id="PF21403">
    <property type="entry name" value="OTU1_UBXL"/>
    <property type="match status" value="1"/>
</dbReference>
<evidence type="ECO:0000256" key="2">
    <source>
        <dbReference type="ARBA" id="ARBA00022670"/>
    </source>
</evidence>
<dbReference type="PANTHER" id="PTHR13312">
    <property type="entry name" value="HIV-INDUCED PROTEIN-7-LIKE PROTEASE"/>
    <property type="match status" value="1"/>
</dbReference>
<dbReference type="GeneID" id="7048198"/>
<evidence type="ECO:0000256" key="10">
    <source>
        <dbReference type="SAM" id="MobiDB-lite"/>
    </source>
</evidence>
<dbReference type="GO" id="GO:0036503">
    <property type="term" value="P:ERAD pathway"/>
    <property type="evidence" value="ECO:0000318"/>
    <property type="project" value="GO_Central"/>
</dbReference>
<organism evidence="12 14">
    <name type="scientific">Schizosaccharomyces japonicus (strain yFS275 / FY16936)</name>
    <name type="common">Fission yeast</name>
    <dbReference type="NCBI Taxonomy" id="402676"/>
    <lineage>
        <taxon>Eukaryota</taxon>
        <taxon>Fungi</taxon>
        <taxon>Dikarya</taxon>
        <taxon>Ascomycota</taxon>
        <taxon>Taphrinomycotina</taxon>
        <taxon>Schizosaccharomycetes</taxon>
        <taxon>Schizosaccharomycetales</taxon>
        <taxon>Schizosaccharomycetaceae</taxon>
        <taxon>Schizosaccharomyces</taxon>
    </lineage>
</organism>
<dbReference type="OMA" id="HQYTDLN"/>
<dbReference type="GO" id="GO:0004843">
    <property type="term" value="F:cysteine-type deubiquitinase activity"/>
    <property type="evidence" value="ECO:0000318"/>
    <property type="project" value="GO_Central"/>
</dbReference>
<comment type="catalytic activity">
    <reaction evidence="1 9">
        <text>Thiol-dependent hydrolysis of ester, thioester, amide, peptide and isopeptide bonds formed by the C-terminal Gly of ubiquitin (a 76-residue protein attached to proteins as an intracellular targeting signal).</text>
        <dbReference type="EC" id="3.4.19.12"/>
    </reaction>
</comment>
<evidence type="ECO:0000256" key="8">
    <source>
        <dbReference type="ARBA" id="ARBA00022833"/>
    </source>
</evidence>
<keyword evidence="8" id="KW-0862">Zinc</keyword>
<dbReference type="STRING" id="402676.B6JYU8"/>
<dbReference type="Pfam" id="PF24560">
    <property type="entry name" value="zf-C2H2_OTU1_C"/>
    <property type="match status" value="1"/>
</dbReference>
<dbReference type="CDD" id="cd22745">
    <property type="entry name" value="OTU_OTU1"/>
    <property type="match status" value="1"/>
</dbReference>
<dbReference type="OrthoDB" id="65596at2759"/>
<keyword evidence="4" id="KW-0863">Zinc-finger</keyword>